<proteinExistence type="predicted"/>
<organism evidence="1 2">
    <name type="scientific">Amycolatopsis rhabdoformis</name>
    <dbReference type="NCBI Taxonomy" id="1448059"/>
    <lineage>
        <taxon>Bacteria</taxon>
        <taxon>Bacillati</taxon>
        <taxon>Actinomycetota</taxon>
        <taxon>Actinomycetes</taxon>
        <taxon>Pseudonocardiales</taxon>
        <taxon>Pseudonocardiaceae</taxon>
        <taxon>Amycolatopsis</taxon>
    </lineage>
</organism>
<gene>
    <name evidence="1" type="ORF">VSH64_45580</name>
</gene>
<name>A0ABZ1I8W2_9PSEU</name>
<dbReference type="Proteomes" id="UP001330812">
    <property type="component" value="Chromosome"/>
</dbReference>
<dbReference type="RefSeq" id="WP_326568946.1">
    <property type="nucleotide sequence ID" value="NZ_CP142149.1"/>
</dbReference>
<sequence>MSTQFAYRHLVIAVGDLAQPAPAQVALLEKDGLRNADELALEFDDWLVRARDALAPGLLTLLDELNALLEDMSGPTGPWSFEALATAPEWARVRELASRAFALFGRPEA</sequence>
<accession>A0ABZ1I8W2</accession>
<protein>
    <submittedName>
        <fullName evidence="1">Uncharacterized protein</fullName>
    </submittedName>
</protein>
<evidence type="ECO:0000313" key="1">
    <source>
        <dbReference type="EMBL" id="WSE29989.1"/>
    </source>
</evidence>
<dbReference type="EMBL" id="CP142149">
    <property type="protein sequence ID" value="WSE29989.1"/>
    <property type="molecule type" value="Genomic_DNA"/>
</dbReference>
<evidence type="ECO:0000313" key="2">
    <source>
        <dbReference type="Proteomes" id="UP001330812"/>
    </source>
</evidence>
<reference evidence="1 2" key="1">
    <citation type="journal article" date="2015" name="Int. J. Syst. Evol. Microbiol.">
        <title>Amycolatopsis rhabdoformis sp. nov., an actinomycete isolated from a tropical forest soil.</title>
        <authorList>
            <person name="Souza W.R."/>
            <person name="Silva R.E."/>
            <person name="Goodfellow M."/>
            <person name="Busarakam K."/>
            <person name="Figueiro F.S."/>
            <person name="Ferreira D."/>
            <person name="Rodrigues-Filho E."/>
            <person name="Moraes L.A.B."/>
            <person name="Zucchi T.D."/>
        </authorList>
    </citation>
    <scope>NUCLEOTIDE SEQUENCE [LARGE SCALE GENOMIC DNA]</scope>
    <source>
        <strain evidence="1 2">NCIMB 14900</strain>
    </source>
</reference>
<keyword evidence="2" id="KW-1185">Reference proteome</keyword>